<proteinExistence type="inferred from homology"/>
<dbReference type="GO" id="GO:0031110">
    <property type="term" value="P:regulation of microtubule polymerization or depolymerization"/>
    <property type="evidence" value="ECO:0007669"/>
    <property type="project" value="TreeGrafter"/>
</dbReference>
<dbReference type="AlphaFoldDB" id="A0AAD7ZEB0"/>
<reference evidence="4" key="2">
    <citation type="submission" date="2023-05" db="EMBL/GenBank/DDBJ databases">
        <authorList>
            <person name="Fouks B."/>
        </authorList>
    </citation>
    <scope>NUCLEOTIDE SEQUENCE</scope>
    <source>
        <strain evidence="4">Stay&amp;Tobe</strain>
        <tissue evidence="4">Testes</tissue>
    </source>
</reference>
<dbReference type="Proteomes" id="UP001233999">
    <property type="component" value="Unassembled WGS sequence"/>
</dbReference>
<comment type="caution">
    <text evidence="4">The sequence shown here is derived from an EMBL/GenBank/DDBJ whole genome shotgun (WGS) entry which is preliminary data.</text>
</comment>
<evidence type="ECO:0000256" key="3">
    <source>
        <dbReference type="ARBA" id="ARBA00047202"/>
    </source>
</evidence>
<dbReference type="GO" id="GO:0008017">
    <property type="term" value="F:microtubule binding"/>
    <property type="evidence" value="ECO:0007669"/>
    <property type="project" value="InterPro"/>
</dbReference>
<dbReference type="GO" id="GO:0000278">
    <property type="term" value="P:mitotic cell cycle"/>
    <property type="evidence" value="ECO:0007669"/>
    <property type="project" value="TreeGrafter"/>
</dbReference>
<dbReference type="InterPro" id="IPR009829">
    <property type="entry name" value="SKA1"/>
</dbReference>
<comment type="similarity">
    <text evidence="1">Belongs to the SKA1 family.</text>
</comment>
<gene>
    <name evidence="4" type="ORF">L9F63_004983</name>
</gene>
<dbReference type="Gene3D" id="1.10.10.1890">
    <property type="entry name" value="Ska1 microtubule binding domain-like"/>
    <property type="match status" value="1"/>
</dbReference>
<dbReference type="GO" id="GO:0072686">
    <property type="term" value="C:mitotic spindle"/>
    <property type="evidence" value="ECO:0007669"/>
    <property type="project" value="TreeGrafter"/>
</dbReference>
<evidence type="ECO:0000313" key="4">
    <source>
        <dbReference type="EMBL" id="KAJ9578775.1"/>
    </source>
</evidence>
<dbReference type="GO" id="GO:0005876">
    <property type="term" value="C:spindle microtubule"/>
    <property type="evidence" value="ECO:0007669"/>
    <property type="project" value="TreeGrafter"/>
</dbReference>
<dbReference type="PANTHER" id="PTHR28573">
    <property type="entry name" value="SPINDLE AND KINETOCHORE-ASSOCIATED PROTEIN 1"/>
    <property type="match status" value="1"/>
</dbReference>
<accession>A0AAD7ZEB0</accession>
<sequence length="259" mass="30324">MEVSTKIDQLVKKVDLLLECENILEGYNETSDIPVLKIKMKEQICVIQQKLLELGNVELVNKINYMKKLICHLDNNLPERYHFKTYDTESATQTKISEEEEAAAGDSAFCRKHLQWDDLSPDNDEVMGRLKRTSRSYIEYFTLEQFDKVPGYLRGRLNREKVNQFIDGFNEALKKKYEIFGQPRESLRGKVLITYDAFKKQETRETIEKGIYFCTAEDLKIYGNIKMDKISQNMLNILRNAQRIREIRTPGIIRYAVSS</sequence>
<dbReference type="GO" id="GO:0051301">
    <property type="term" value="P:cell division"/>
    <property type="evidence" value="ECO:0007669"/>
    <property type="project" value="InterPro"/>
</dbReference>
<evidence type="ECO:0000256" key="1">
    <source>
        <dbReference type="ARBA" id="ARBA00006836"/>
    </source>
</evidence>
<organism evidence="4 5">
    <name type="scientific">Diploptera punctata</name>
    <name type="common">Pacific beetle cockroach</name>
    <dbReference type="NCBI Taxonomy" id="6984"/>
    <lineage>
        <taxon>Eukaryota</taxon>
        <taxon>Metazoa</taxon>
        <taxon>Ecdysozoa</taxon>
        <taxon>Arthropoda</taxon>
        <taxon>Hexapoda</taxon>
        <taxon>Insecta</taxon>
        <taxon>Pterygota</taxon>
        <taxon>Neoptera</taxon>
        <taxon>Polyneoptera</taxon>
        <taxon>Dictyoptera</taxon>
        <taxon>Blattodea</taxon>
        <taxon>Blaberoidea</taxon>
        <taxon>Blaberidae</taxon>
        <taxon>Diplopterinae</taxon>
        <taxon>Diploptera</taxon>
    </lineage>
</organism>
<evidence type="ECO:0000313" key="5">
    <source>
        <dbReference type="Proteomes" id="UP001233999"/>
    </source>
</evidence>
<evidence type="ECO:0000256" key="2">
    <source>
        <dbReference type="ARBA" id="ARBA00047182"/>
    </source>
</evidence>
<protein>
    <recommendedName>
        <fullName evidence="2">SKA complex subunit 1</fullName>
    </recommendedName>
    <alternativeName>
        <fullName evidence="3">Spindle and kinetochore-associated protein 1</fullName>
    </alternativeName>
</protein>
<dbReference type="GO" id="GO:0000940">
    <property type="term" value="C:outer kinetochore"/>
    <property type="evidence" value="ECO:0007669"/>
    <property type="project" value="TreeGrafter"/>
</dbReference>
<keyword evidence="5" id="KW-1185">Reference proteome</keyword>
<dbReference type="EMBL" id="JASPKZ010008860">
    <property type="protein sequence ID" value="KAJ9578775.1"/>
    <property type="molecule type" value="Genomic_DNA"/>
</dbReference>
<dbReference type="GO" id="GO:0007059">
    <property type="term" value="P:chromosome segregation"/>
    <property type="evidence" value="ECO:0007669"/>
    <property type="project" value="InterPro"/>
</dbReference>
<dbReference type="PANTHER" id="PTHR28573:SF1">
    <property type="entry name" value="SPINDLE AND KINETOCHORE-ASSOCIATED PROTEIN 1"/>
    <property type="match status" value="1"/>
</dbReference>
<name>A0AAD7ZEB0_DIPPU</name>
<reference evidence="4" key="1">
    <citation type="journal article" date="2023" name="IScience">
        <title>Live-bearing cockroach genome reveals convergent evolutionary mechanisms linked to viviparity in insects and beyond.</title>
        <authorList>
            <person name="Fouks B."/>
            <person name="Harrison M.C."/>
            <person name="Mikhailova A.A."/>
            <person name="Marchal E."/>
            <person name="English S."/>
            <person name="Carruthers M."/>
            <person name="Jennings E.C."/>
            <person name="Chiamaka E.L."/>
            <person name="Frigard R.A."/>
            <person name="Pippel M."/>
            <person name="Attardo G.M."/>
            <person name="Benoit J.B."/>
            <person name="Bornberg-Bauer E."/>
            <person name="Tobe S.S."/>
        </authorList>
    </citation>
    <scope>NUCLEOTIDE SEQUENCE</scope>
    <source>
        <strain evidence="4">Stay&amp;Tobe</strain>
    </source>
</reference>
<dbReference type="InterPro" id="IPR042031">
    <property type="entry name" value="SKA1_MBD_sf"/>
</dbReference>
<dbReference type="Pfam" id="PF07160">
    <property type="entry name" value="SKA1"/>
    <property type="match status" value="1"/>
</dbReference>